<proteinExistence type="predicted"/>
<protein>
    <submittedName>
        <fullName evidence="2">PEBP-like protein</fullName>
    </submittedName>
</protein>
<gene>
    <name evidence="2" type="ORF">P691DRAFT_720406</name>
</gene>
<dbReference type="CDD" id="cd00866">
    <property type="entry name" value="PEBP_euk"/>
    <property type="match status" value="1"/>
</dbReference>
<dbReference type="InterPro" id="IPR036610">
    <property type="entry name" value="PEBP-like_sf"/>
</dbReference>
<dbReference type="InterPro" id="IPR008914">
    <property type="entry name" value="PEBP"/>
</dbReference>
<evidence type="ECO:0000313" key="2">
    <source>
        <dbReference type="EMBL" id="KAF9452994.1"/>
    </source>
</evidence>
<dbReference type="AlphaFoldDB" id="A0A9P6C9A3"/>
<dbReference type="InterPro" id="IPR035810">
    <property type="entry name" value="PEBP_euk"/>
</dbReference>
<keyword evidence="3" id="KW-1185">Reference proteome</keyword>
<name>A0A9P6C9A3_9AGAR</name>
<dbReference type="Pfam" id="PF01161">
    <property type="entry name" value="PBP"/>
    <property type="match status" value="1"/>
</dbReference>
<evidence type="ECO:0000313" key="3">
    <source>
        <dbReference type="Proteomes" id="UP000807342"/>
    </source>
</evidence>
<reference evidence="2" key="1">
    <citation type="submission" date="2020-11" db="EMBL/GenBank/DDBJ databases">
        <authorList>
            <consortium name="DOE Joint Genome Institute"/>
            <person name="Ahrendt S."/>
            <person name="Riley R."/>
            <person name="Andreopoulos W."/>
            <person name="Labutti K."/>
            <person name="Pangilinan J."/>
            <person name="Ruiz-Duenas F.J."/>
            <person name="Barrasa J.M."/>
            <person name="Sanchez-Garcia M."/>
            <person name="Camarero S."/>
            <person name="Miyauchi S."/>
            <person name="Serrano A."/>
            <person name="Linde D."/>
            <person name="Babiker R."/>
            <person name="Drula E."/>
            <person name="Ayuso-Fernandez I."/>
            <person name="Pacheco R."/>
            <person name="Padilla G."/>
            <person name="Ferreira P."/>
            <person name="Barriuso J."/>
            <person name="Kellner H."/>
            <person name="Castanera R."/>
            <person name="Alfaro M."/>
            <person name="Ramirez L."/>
            <person name="Pisabarro A.G."/>
            <person name="Kuo A."/>
            <person name="Tritt A."/>
            <person name="Lipzen A."/>
            <person name="He G."/>
            <person name="Yan M."/>
            <person name="Ng V."/>
            <person name="Cullen D."/>
            <person name="Martin F."/>
            <person name="Rosso M.-N."/>
            <person name="Henrissat B."/>
            <person name="Hibbett D."/>
            <person name="Martinez A.T."/>
            <person name="Grigoriev I.V."/>
        </authorList>
    </citation>
    <scope>NUCLEOTIDE SEQUENCE</scope>
    <source>
        <strain evidence="2">MF-IS2</strain>
    </source>
</reference>
<evidence type="ECO:0000256" key="1">
    <source>
        <dbReference type="SAM" id="MobiDB-lite"/>
    </source>
</evidence>
<accession>A0A9P6C9A3</accession>
<dbReference type="Gene3D" id="3.90.280.10">
    <property type="entry name" value="PEBP-like"/>
    <property type="match status" value="1"/>
</dbReference>
<dbReference type="PANTHER" id="PTHR11362">
    <property type="entry name" value="PHOSPHATIDYLETHANOLAMINE-BINDING PROTEIN"/>
    <property type="match status" value="1"/>
</dbReference>
<dbReference type="EMBL" id="MU151065">
    <property type="protein sequence ID" value="KAF9452994.1"/>
    <property type="molecule type" value="Genomic_DNA"/>
</dbReference>
<sequence>MGTNSSLSNVTMAFTQARVVPNVIPSFNPVVGADPMFTDPATSEAIEVVPGILLTMEQTQNAPQFSLSSNNTDLSMSNVSWVIAIVDPDAPTPQNPNISQFLHFIDGTGDDMANLTALTNTSQALVEFFSPTPPPGSDPHRYVVLVYVQPDDFNTTGPAFFNGTASTDPSFNRMNFSITDFATNTSLGAPVAGNFFLVGPGNTTTTPSSSIIPSNTLPLPSSVSTPVVFTTQTLPLATSPAASPLAASPPATTDGSAASASGAGKVVSNVQLIVLGALSAVLGLFL</sequence>
<comment type="caution">
    <text evidence="2">The sequence shown here is derived from an EMBL/GenBank/DDBJ whole genome shotgun (WGS) entry which is preliminary data.</text>
</comment>
<organism evidence="2 3">
    <name type="scientific">Macrolepiota fuliginosa MF-IS2</name>
    <dbReference type="NCBI Taxonomy" id="1400762"/>
    <lineage>
        <taxon>Eukaryota</taxon>
        <taxon>Fungi</taxon>
        <taxon>Dikarya</taxon>
        <taxon>Basidiomycota</taxon>
        <taxon>Agaricomycotina</taxon>
        <taxon>Agaricomycetes</taxon>
        <taxon>Agaricomycetidae</taxon>
        <taxon>Agaricales</taxon>
        <taxon>Agaricineae</taxon>
        <taxon>Agaricaceae</taxon>
        <taxon>Macrolepiota</taxon>
    </lineage>
</organism>
<dbReference type="PANTHER" id="PTHR11362:SF82">
    <property type="entry name" value="PHOSPHATIDYLETHANOLAMINE-BINDING PROTEIN 4"/>
    <property type="match status" value="1"/>
</dbReference>
<dbReference type="OrthoDB" id="275748at2759"/>
<feature type="region of interest" description="Disordered" evidence="1">
    <location>
        <begin position="240"/>
        <end position="260"/>
    </location>
</feature>
<dbReference type="SUPFAM" id="SSF49777">
    <property type="entry name" value="PEBP-like"/>
    <property type="match status" value="1"/>
</dbReference>
<dbReference type="Proteomes" id="UP000807342">
    <property type="component" value="Unassembled WGS sequence"/>
</dbReference>